<gene>
    <name evidence="1" type="ORF">SHK19_12400</name>
</gene>
<reference evidence="2" key="1">
    <citation type="submission" date="2023-12" db="EMBL/GenBank/DDBJ databases">
        <title>Novel species in genus Nocardioides.</title>
        <authorList>
            <person name="Zhou H."/>
        </authorList>
    </citation>
    <scope>NUCLEOTIDE SEQUENCE [LARGE SCALE GENOMIC DNA]</scope>
    <source>
        <strain evidence="2">HM61</strain>
    </source>
</reference>
<evidence type="ECO:0000313" key="2">
    <source>
        <dbReference type="Proteomes" id="UP001327225"/>
    </source>
</evidence>
<dbReference type="Proteomes" id="UP001327225">
    <property type="component" value="Chromosome"/>
</dbReference>
<sequence length="270" mass="28601">MPWSTTSDVHAFIAAVGEFLSSRPIEHSPLLTEADHLRRNSEPDAGQAYGWWTGEHGEVAGAFLQAPRHPPILTPLPAAAVDDLVAVLPVDDGVGCDVTTVDAALDAWQRAGATLEPRHRLVVHRLDRLRPPPLPPGRARSAGPGDTELLHRWFGELMAAHPGDASDRSYVIDDPLAEGRIVLWEADGVPEAMAGRSRVVDGMTRLGATYVPTGDARVETAVLAAGSAAAAAVAEDVLVLSARSDRAASAQLAALGYRAVRERILLAPVI</sequence>
<name>A0ABZ0ZKK5_9ACTN</name>
<proteinExistence type="predicted"/>
<dbReference type="RefSeq" id="WP_322936390.1">
    <property type="nucleotide sequence ID" value="NZ_CP141059.1"/>
</dbReference>
<dbReference type="EMBL" id="CP141059">
    <property type="protein sequence ID" value="WQQ24768.1"/>
    <property type="molecule type" value="Genomic_DNA"/>
</dbReference>
<dbReference type="Gene3D" id="3.40.630.30">
    <property type="match status" value="1"/>
</dbReference>
<keyword evidence="2" id="KW-1185">Reference proteome</keyword>
<protein>
    <recommendedName>
        <fullName evidence="3">GNAT family N-acetyltransferase</fullName>
    </recommendedName>
</protein>
<evidence type="ECO:0008006" key="3">
    <source>
        <dbReference type="Google" id="ProtNLM"/>
    </source>
</evidence>
<organism evidence="1 2">
    <name type="scientific">Nocardioides bizhenqiangii</name>
    <dbReference type="NCBI Taxonomy" id="3095076"/>
    <lineage>
        <taxon>Bacteria</taxon>
        <taxon>Bacillati</taxon>
        <taxon>Actinomycetota</taxon>
        <taxon>Actinomycetes</taxon>
        <taxon>Propionibacteriales</taxon>
        <taxon>Nocardioidaceae</taxon>
        <taxon>Nocardioides</taxon>
    </lineage>
</organism>
<accession>A0ABZ0ZKK5</accession>
<evidence type="ECO:0000313" key="1">
    <source>
        <dbReference type="EMBL" id="WQQ24768.1"/>
    </source>
</evidence>